<gene>
    <name evidence="5" type="ORF">QBC35DRAFT_509503</name>
</gene>
<dbReference type="Proteomes" id="UP001302126">
    <property type="component" value="Unassembled WGS sequence"/>
</dbReference>
<feature type="compositionally biased region" description="Basic and acidic residues" evidence="2">
    <location>
        <begin position="56"/>
        <end position="66"/>
    </location>
</feature>
<evidence type="ECO:0000313" key="6">
    <source>
        <dbReference type="Proteomes" id="UP001302126"/>
    </source>
</evidence>
<dbReference type="EMBL" id="MU864623">
    <property type="protein sequence ID" value="KAK4182680.1"/>
    <property type="molecule type" value="Genomic_DNA"/>
</dbReference>
<sequence length="857" mass="96510">MEALAMELPRASSPSCAGRDLSLHSRASIVQSVSSRPSTARNRRSSSRVAQQSRHNVRDEEPPQDRFHEPAFQHAFRNAKSLMANPADVLESSAPNFEADSVIQTLRREADTLANFQCRSARVVGLVGETGAGKSSLLNSLLDVKGLSRTSNSGAACTCVATEYRYHEDDRFMIKVEEFSTVELREQFTEMVQNYRHSGHTDSAVLERDENTRDGARPAQLASDTLGAMFRGRLNHELLMSGPEDQVVETLPGWTRERDSAAGERIAATHDECSEELMWLPSEEVSPRGPALWPYIKKISVYLNAHILSNGLVLVDLPGLRDLNSARRLITERYLRTCDEIFAVCRIGRATDDAGVLSVFRLAKEARLSNVGIICTRSDDISAEEAKRIKELERALSMAKRNLKSMQARLDELEDEDDDLEDEEQAEKTELVRNIERQRAAKKDHKLALQEYLVTTRNAFVTAELTKKYKSLIPAGNELAVYCASNDIYWKYRDETSSKSALPFLRLSGIIGLRQHCIALVSEGQLRMALRFMKDEIPNLISKFELWVQSGAGSADVERKRVVREALDLLEAHIRQKFRGRTSPFQMLSRSLLSGFNATIYQRRNINRWTRGAMNAGFDWCQMHPASYAAFSRHYGIHSTGAVRYRNWNEEAIQAMAQDLSDPWSPFQQELQQRIGSLVGFIDDIFDSAVEHLPDFPDDQYYNDTVSTLQDALESSPGMLGEDAGILCDEFEAKVSELRTSALSGLETAFFCQGMRQTYIRAANCESDPGSFQRKEDIINSRQPQEDLVVALQERIKEEVRDILNDAVEILDIMRSENAVGEDSEEDREFRARAMEEVQHVKATMGDIQLVIGNGSL</sequence>
<dbReference type="Pfam" id="PF24564">
    <property type="entry name" value="DUF7605"/>
    <property type="match status" value="1"/>
</dbReference>
<dbReference type="SUPFAM" id="SSF52540">
    <property type="entry name" value="P-loop containing nucleoside triphosphate hydrolases"/>
    <property type="match status" value="2"/>
</dbReference>
<dbReference type="InterPro" id="IPR056024">
    <property type="entry name" value="DUF7605"/>
</dbReference>
<evidence type="ECO:0000313" key="5">
    <source>
        <dbReference type="EMBL" id="KAK4182680.1"/>
    </source>
</evidence>
<dbReference type="InterPro" id="IPR027417">
    <property type="entry name" value="P-loop_NTPase"/>
</dbReference>
<dbReference type="Pfam" id="PF00350">
    <property type="entry name" value="Dynamin_N"/>
    <property type="match status" value="1"/>
</dbReference>
<evidence type="ECO:0000256" key="2">
    <source>
        <dbReference type="SAM" id="MobiDB-lite"/>
    </source>
</evidence>
<keyword evidence="1" id="KW-0175">Coiled coil</keyword>
<evidence type="ECO:0000256" key="1">
    <source>
        <dbReference type="SAM" id="Coils"/>
    </source>
</evidence>
<keyword evidence="6" id="KW-1185">Reference proteome</keyword>
<dbReference type="PANTHER" id="PTHR36681:SF3">
    <property type="entry name" value="NUCLEAR GTPASE, GERMINAL CENTER-ASSOCIATED, TANDEM DUPLICATE 3"/>
    <property type="match status" value="1"/>
</dbReference>
<name>A0AAN7AE59_9PEZI</name>
<organism evidence="5 6">
    <name type="scientific">Podospora australis</name>
    <dbReference type="NCBI Taxonomy" id="1536484"/>
    <lineage>
        <taxon>Eukaryota</taxon>
        <taxon>Fungi</taxon>
        <taxon>Dikarya</taxon>
        <taxon>Ascomycota</taxon>
        <taxon>Pezizomycotina</taxon>
        <taxon>Sordariomycetes</taxon>
        <taxon>Sordariomycetidae</taxon>
        <taxon>Sordariales</taxon>
        <taxon>Podosporaceae</taxon>
        <taxon>Podospora</taxon>
    </lineage>
</organism>
<dbReference type="Gene3D" id="3.40.50.300">
    <property type="entry name" value="P-loop containing nucleotide triphosphate hydrolases"/>
    <property type="match status" value="2"/>
</dbReference>
<proteinExistence type="predicted"/>
<protein>
    <submittedName>
        <fullName evidence="5">Nuclear GTPase SLIP-GC 3</fullName>
    </submittedName>
</protein>
<evidence type="ECO:0000259" key="3">
    <source>
        <dbReference type="Pfam" id="PF00350"/>
    </source>
</evidence>
<dbReference type="AlphaFoldDB" id="A0AAN7AE59"/>
<evidence type="ECO:0000259" key="4">
    <source>
        <dbReference type="Pfam" id="PF24564"/>
    </source>
</evidence>
<feature type="domain" description="Dynamin N-terminal" evidence="3">
    <location>
        <begin position="124"/>
        <end position="364"/>
    </location>
</feature>
<comment type="caution">
    <text evidence="5">The sequence shown here is derived from an EMBL/GenBank/DDBJ whole genome shotgun (WGS) entry which is preliminary data.</text>
</comment>
<reference evidence="5" key="2">
    <citation type="submission" date="2023-05" db="EMBL/GenBank/DDBJ databases">
        <authorList>
            <consortium name="Lawrence Berkeley National Laboratory"/>
            <person name="Steindorff A."/>
            <person name="Hensen N."/>
            <person name="Bonometti L."/>
            <person name="Westerberg I."/>
            <person name="Brannstrom I.O."/>
            <person name="Guillou S."/>
            <person name="Cros-Aarteil S."/>
            <person name="Calhoun S."/>
            <person name="Haridas S."/>
            <person name="Kuo A."/>
            <person name="Mondo S."/>
            <person name="Pangilinan J."/>
            <person name="Riley R."/>
            <person name="Labutti K."/>
            <person name="Andreopoulos B."/>
            <person name="Lipzen A."/>
            <person name="Chen C."/>
            <person name="Yanf M."/>
            <person name="Daum C."/>
            <person name="Ng V."/>
            <person name="Clum A."/>
            <person name="Ohm R."/>
            <person name="Martin F."/>
            <person name="Silar P."/>
            <person name="Natvig D."/>
            <person name="Lalanne C."/>
            <person name="Gautier V."/>
            <person name="Ament-Velasquez S.L."/>
            <person name="Kruys A."/>
            <person name="Hutchinson M.I."/>
            <person name="Powell A.J."/>
            <person name="Barry K."/>
            <person name="Miller A.N."/>
            <person name="Grigoriev I.V."/>
            <person name="Debuchy R."/>
            <person name="Gladieux P."/>
            <person name="Thoren M.H."/>
            <person name="Johannesson H."/>
        </authorList>
    </citation>
    <scope>NUCLEOTIDE SEQUENCE</scope>
    <source>
        <strain evidence="5">PSN309</strain>
    </source>
</reference>
<feature type="coiled-coil region" evidence="1">
    <location>
        <begin position="382"/>
        <end position="441"/>
    </location>
</feature>
<accession>A0AAN7AE59</accession>
<dbReference type="PANTHER" id="PTHR36681">
    <property type="entry name" value="NUCLEAR GTPASE, GERMINAL CENTER-ASSOCIATED, TANDEM DUPLICATE 3"/>
    <property type="match status" value="1"/>
</dbReference>
<dbReference type="InterPro" id="IPR045063">
    <property type="entry name" value="Dynamin_N"/>
</dbReference>
<feature type="domain" description="DUF7605" evidence="4">
    <location>
        <begin position="604"/>
        <end position="788"/>
    </location>
</feature>
<feature type="region of interest" description="Disordered" evidence="2">
    <location>
        <begin position="29"/>
        <end position="66"/>
    </location>
</feature>
<reference evidence="5" key="1">
    <citation type="journal article" date="2023" name="Mol. Phylogenet. Evol.">
        <title>Genome-scale phylogeny and comparative genomics of the fungal order Sordariales.</title>
        <authorList>
            <person name="Hensen N."/>
            <person name="Bonometti L."/>
            <person name="Westerberg I."/>
            <person name="Brannstrom I.O."/>
            <person name="Guillou S."/>
            <person name="Cros-Aarteil S."/>
            <person name="Calhoun S."/>
            <person name="Haridas S."/>
            <person name="Kuo A."/>
            <person name="Mondo S."/>
            <person name="Pangilinan J."/>
            <person name="Riley R."/>
            <person name="LaButti K."/>
            <person name="Andreopoulos B."/>
            <person name="Lipzen A."/>
            <person name="Chen C."/>
            <person name="Yan M."/>
            <person name="Daum C."/>
            <person name="Ng V."/>
            <person name="Clum A."/>
            <person name="Steindorff A."/>
            <person name="Ohm R.A."/>
            <person name="Martin F."/>
            <person name="Silar P."/>
            <person name="Natvig D.O."/>
            <person name="Lalanne C."/>
            <person name="Gautier V."/>
            <person name="Ament-Velasquez S.L."/>
            <person name="Kruys A."/>
            <person name="Hutchinson M.I."/>
            <person name="Powell A.J."/>
            <person name="Barry K."/>
            <person name="Miller A.N."/>
            <person name="Grigoriev I.V."/>
            <person name="Debuchy R."/>
            <person name="Gladieux P."/>
            <person name="Hiltunen Thoren M."/>
            <person name="Johannesson H."/>
        </authorList>
    </citation>
    <scope>NUCLEOTIDE SEQUENCE</scope>
    <source>
        <strain evidence="5">PSN309</strain>
    </source>
</reference>